<feature type="compositionally biased region" description="Basic residues" evidence="3">
    <location>
        <begin position="1"/>
        <end position="11"/>
    </location>
</feature>
<sequence>MGKSKSKNQKKSRVEAHRAAEETYRSVPHSFVFHRGRVGKNVAQLITDVRRVMEPFTAEHLKVRKKNVLKDFVAVAGPIGVTHFIIFSKTLARLPKGPMLYFKVLKYTLVKDVVSSLKKHRMHGQQFTHHPLLILNNFGSDGMHIKLMATMFQNMFPSINVHKVSLNTIKRCVLLNYKPETQEIEFRHYSLKVVPLLCAQIGPRMTLQLIKIQDGISSGNIMYHATIFKTEEEIQEILQRKEDELKNKQERRKKQELNVAQKKLKKEAHKYKCLAGIKSEGDDKDSEVEDPGTQDERAAAAESDDEAEYYRQAVGEEPDEDMFPGAKRRRSKDGPQGPAKKMRKLSANKTFGQDKGIRRSVPGGHKDKAAKKFGERQKKPFGKKTFGEKPSPGGKPFKKQQQGGENRFGSKKKRGDNKRTFSGKLNKGQAFQRNSQKSKATANKKSDRGAKQSSKHKKKKG</sequence>
<dbReference type="SMART" id="SM00879">
    <property type="entry name" value="Brix"/>
    <property type="match status" value="1"/>
</dbReference>
<dbReference type="InterPro" id="IPR007109">
    <property type="entry name" value="Brix"/>
</dbReference>
<dbReference type="GO" id="GO:0000027">
    <property type="term" value="P:ribosomal large subunit assembly"/>
    <property type="evidence" value="ECO:0007669"/>
    <property type="project" value="TreeGrafter"/>
</dbReference>
<keyword evidence="2" id="KW-0175">Coiled coil</keyword>
<dbReference type="Pfam" id="PF04427">
    <property type="entry name" value="Brix"/>
    <property type="match status" value="1"/>
</dbReference>
<dbReference type="AlphaFoldDB" id="A0A3Q3DJ16"/>
<dbReference type="InterPro" id="IPR045112">
    <property type="entry name" value="PPAN-like"/>
</dbReference>
<protein>
    <submittedName>
        <fullName evidence="6">Peter pan homolog</fullName>
    </submittedName>
</protein>
<evidence type="ECO:0000313" key="7">
    <source>
        <dbReference type="Proteomes" id="UP000264820"/>
    </source>
</evidence>
<evidence type="ECO:0000259" key="5">
    <source>
        <dbReference type="PROSITE" id="PS50833"/>
    </source>
</evidence>
<dbReference type="GO" id="GO:0006364">
    <property type="term" value="P:rRNA processing"/>
    <property type="evidence" value="ECO:0007669"/>
    <property type="project" value="InterPro"/>
</dbReference>
<feature type="compositionally biased region" description="Basic and acidic residues" evidence="3">
    <location>
        <begin position="364"/>
        <end position="378"/>
    </location>
</feature>
<dbReference type="PROSITE" id="PS50833">
    <property type="entry name" value="BRIX"/>
    <property type="match status" value="1"/>
</dbReference>
<reference evidence="6" key="1">
    <citation type="submission" date="2025-08" db="UniProtKB">
        <authorList>
            <consortium name="Ensembl"/>
        </authorList>
    </citation>
    <scope>IDENTIFICATION</scope>
</reference>
<dbReference type="GO" id="GO:0005730">
    <property type="term" value="C:nucleolus"/>
    <property type="evidence" value="ECO:0007669"/>
    <property type="project" value="UniProtKB-SubCell"/>
</dbReference>
<evidence type="ECO:0000256" key="2">
    <source>
        <dbReference type="SAM" id="Coils"/>
    </source>
</evidence>
<comment type="subcellular location">
    <subcellularLocation>
        <location evidence="1">Nucleus</location>
        <location evidence="1">Nucleolus</location>
    </subcellularLocation>
</comment>
<dbReference type="SUPFAM" id="SSF52954">
    <property type="entry name" value="Class II aaRS ABD-related"/>
    <property type="match status" value="1"/>
</dbReference>
<evidence type="ECO:0000256" key="4">
    <source>
        <dbReference type="SAM" id="Phobius"/>
    </source>
</evidence>
<reference evidence="6" key="2">
    <citation type="submission" date="2025-09" db="UniProtKB">
        <authorList>
            <consortium name="Ensembl"/>
        </authorList>
    </citation>
    <scope>IDENTIFICATION</scope>
</reference>
<feature type="transmembrane region" description="Helical" evidence="4">
    <location>
        <begin position="72"/>
        <end position="92"/>
    </location>
</feature>
<dbReference type="Ensembl" id="ENSHCOT00000027331.1">
    <property type="protein sequence ID" value="ENSHCOP00000013485.1"/>
    <property type="gene ID" value="ENSHCOG00000016751.1"/>
</dbReference>
<feature type="compositionally biased region" description="Low complexity" evidence="3">
    <location>
        <begin position="389"/>
        <end position="404"/>
    </location>
</feature>
<evidence type="ECO:0000256" key="3">
    <source>
        <dbReference type="SAM" id="MobiDB-lite"/>
    </source>
</evidence>
<dbReference type="PANTHER" id="PTHR12661:SF5">
    <property type="entry name" value="SUPPRESSOR OF SWI4 1 HOMOLOG"/>
    <property type="match status" value="1"/>
</dbReference>
<feature type="compositionally biased region" description="Basic and acidic residues" evidence="3">
    <location>
        <begin position="12"/>
        <end position="21"/>
    </location>
</feature>
<dbReference type="Proteomes" id="UP000264820">
    <property type="component" value="Unplaced"/>
</dbReference>
<feature type="region of interest" description="Disordered" evidence="3">
    <location>
        <begin position="277"/>
        <end position="461"/>
    </location>
</feature>
<dbReference type="GO" id="GO:0019843">
    <property type="term" value="F:rRNA binding"/>
    <property type="evidence" value="ECO:0007669"/>
    <property type="project" value="InterPro"/>
</dbReference>
<feature type="compositionally biased region" description="Polar residues" evidence="3">
    <location>
        <begin position="429"/>
        <end position="443"/>
    </location>
</feature>
<keyword evidence="4" id="KW-1133">Transmembrane helix</keyword>
<dbReference type="PANTHER" id="PTHR12661">
    <property type="entry name" value="PETER PAN-RELATED"/>
    <property type="match status" value="1"/>
</dbReference>
<feature type="domain" description="Brix" evidence="5">
    <location>
        <begin position="28"/>
        <end position="218"/>
    </location>
</feature>
<feature type="coiled-coil region" evidence="2">
    <location>
        <begin position="227"/>
        <end position="267"/>
    </location>
</feature>
<accession>A0A3Q3DJ16</accession>
<organism evidence="6 7">
    <name type="scientific">Hippocampus comes</name>
    <name type="common">Tiger tail seahorse</name>
    <dbReference type="NCBI Taxonomy" id="109280"/>
    <lineage>
        <taxon>Eukaryota</taxon>
        <taxon>Metazoa</taxon>
        <taxon>Chordata</taxon>
        <taxon>Craniata</taxon>
        <taxon>Vertebrata</taxon>
        <taxon>Euteleostomi</taxon>
        <taxon>Actinopterygii</taxon>
        <taxon>Neopterygii</taxon>
        <taxon>Teleostei</taxon>
        <taxon>Neoteleostei</taxon>
        <taxon>Acanthomorphata</taxon>
        <taxon>Syngnathiaria</taxon>
        <taxon>Syngnathiformes</taxon>
        <taxon>Syngnathoidei</taxon>
        <taxon>Syngnathidae</taxon>
        <taxon>Hippocampus</taxon>
    </lineage>
</organism>
<keyword evidence="7" id="KW-1185">Reference proteome</keyword>
<keyword evidence="4" id="KW-0472">Membrane</keyword>
<evidence type="ECO:0000313" key="6">
    <source>
        <dbReference type="Ensembl" id="ENSHCOP00000013485.1"/>
    </source>
</evidence>
<proteinExistence type="predicted"/>
<keyword evidence="4" id="KW-0812">Transmembrane</keyword>
<dbReference type="GO" id="GO:0030687">
    <property type="term" value="C:preribosome, large subunit precursor"/>
    <property type="evidence" value="ECO:0007669"/>
    <property type="project" value="TreeGrafter"/>
</dbReference>
<name>A0A3Q3DJ16_HIPCM</name>
<dbReference type="GeneTree" id="ENSGT00530000064158"/>
<feature type="compositionally biased region" description="Acidic residues" evidence="3">
    <location>
        <begin position="282"/>
        <end position="293"/>
    </location>
</feature>
<evidence type="ECO:0000256" key="1">
    <source>
        <dbReference type="ARBA" id="ARBA00004604"/>
    </source>
</evidence>
<feature type="region of interest" description="Disordered" evidence="3">
    <location>
        <begin position="1"/>
        <end position="21"/>
    </location>
</feature>